<evidence type="ECO:0000313" key="2">
    <source>
        <dbReference type="EMBL" id="ACG61423.1"/>
    </source>
</evidence>
<reference evidence="2 3" key="1">
    <citation type="journal article" date="2008" name="PLoS ONE">
        <title>Genome sequence of a lancefield group C Streptococcus zooepidemicus strain causing epidemic nephritis: new information about an old disease.</title>
        <authorList>
            <person name="Beres S.B."/>
            <person name="Sesso R."/>
            <person name="Pinto S.W.L."/>
            <person name="Hoe N.P."/>
            <person name="Porcella S.F."/>
            <person name="Deleo F.R."/>
            <person name="Musser J.M."/>
        </authorList>
    </citation>
    <scope>NUCLEOTIDE SEQUENCE [LARGE SCALE GENOMIC DNA]</scope>
    <source>
        <strain evidence="2 3">MGCS10565</strain>
    </source>
</reference>
<evidence type="ECO:0000313" key="3">
    <source>
        <dbReference type="Proteomes" id="UP000001873"/>
    </source>
</evidence>
<dbReference type="Proteomes" id="UP000001873">
    <property type="component" value="Chromosome"/>
</dbReference>
<dbReference type="EMBL" id="CP001129">
    <property type="protein sequence ID" value="ACG61423.1"/>
    <property type="molecule type" value="Genomic_DNA"/>
</dbReference>
<feature type="transmembrane region" description="Helical" evidence="1">
    <location>
        <begin position="25"/>
        <end position="45"/>
    </location>
</feature>
<sequence>MFFNALSSESTSASLTNHPSPRFTFFPNALIVLVSVAIRLIKLAIDNTKDLTPVKTKESSLT</sequence>
<dbReference type="AlphaFoldDB" id="B4U5F9"/>
<name>B4U5F9_STREM</name>
<keyword evidence="1" id="KW-0472">Membrane</keyword>
<gene>
    <name evidence="2" type="ordered locus">Sez_0038</name>
</gene>
<evidence type="ECO:0000256" key="1">
    <source>
        <dbReference type="SAM" id="Phobius"/>
    </source>
</evidence>
<keyword evidence="1" id="KW-0812">Transmembrane</keyword>
<keyword evidence="1" id="KW-1133">Transmembrane helix</keyword>
<protein>
    <submittedName>
        <fullName evidence="2">Uncharacterized protein</fullName>
    </submittedName>
</protein>
<proteinExistence type="predicted"/>
<dbReference type="HOGENOM" id="CLU_2902182_0_0_9"/>
<dbReference type="KEGG" id="sez:Sez_0038"/>
<accession>B4U5F9</accession>
<organism evidence="2 3">
    <name type="scientific">Streptococcus equi subsp. zooepidemicus (strain MGCS10565)</name>
    <dbReference type="NCBI Taxonomy" id="552526"/>
    <lineage>
        <taxon>Bacteria</taxon>
        <taxon>Bacillati</taxon>
        <taxon>Bacillota</taxon>
        <taxon>Bacilli</taxon>
        <taxon>Lactobacillales</taxon>
        <taxon>Streptococcaceae</taxon>
        <taxon>Streptococcus</taxon>
    </lineage>
</organism>